<dbReference type="EMBL" id="AZMM01003967">
    <property type="protein sequence ID" value="ETJ42069.1"/>
    <property type="molecule type" value="Genomic_DNA"/>
</dbReference>
<comment type="caution">
    <text evidence="1">The sequence shown here is derived from an EMBL/GenBank/DDBJ whole genome shotgun (WGS) entry which is preliminary data.</text>
</comment>
<accession>W1YLH0</accession>
<feature type="non-terminal residue" evidence="1">
    <location>
        <position position="68"/>
    </location>
</feature>
<sequence>ALEIASRVYNGNATPRHFLWWANPAVKGGEGHQSVFPPDVMAVFDHGKRAVSAFPIATGTYYKVDYSA</sequence>
<reference evidence="1" key="1">
    <citation type="submission" date="2013-12" db="EMBL/GenBank/DDBJ databases">
        <title>A Varibaculum cambriense genome reconstructed from a premature infant gut community with otherwise low bacterial novelty that shifts toward anaerobic metabolism during the third week of life.</title>
        <authorList>
            <person name="Brown C.T."/>
            <person name="Sharon I."/>
            <person name="Thomas B.C."/>
            <person name="Castelle C.J."/>
            <person name="Morowitz M.J."/>
            <person name="Banfield J.F."/>
        </authorList>
    </citation>
    <scope>NUCLEOTIDE SEQUENCE</scope>
</reference>
<name>W1YLH0_9ZZZZ</name>
<proteinExistence type="predicted"/>
<protein>
    <submittedName>
        <fullName evidence="1">Uncharacterized protein</fullName>
    </submittedName>
</protein>
<gene>
    <name evidence="1" type="ORF">Q604_UNBC03967G0001</name>
</gene>
<dbReference type="AlphaFoldDB" id="W1YLH0"/>
<feature type="non-terminal residue" evidence="1">
    <location>
        <position position="1"/>
    </location>
</feature>
<organism evidence="1">
    <name type="scientific">human gut metagenome</name>
    <dbReference type="NCBI Taxonomy" id="408170"/>
    <lineage>
        <taxon>unclassified sequences</taxon>
        <taxon>metagenomes</taxon>
        <taxon>organismal metagenomes</taxon>
    </lineage>
</organism>
<evidence type="ECO:0000313" key="1">
    <source>
        <dbReference type="EMBL" id="ETJ42069.1"/>
    </source>
</evidence>